<comment type="function">
    <text evidence="5">Involved in nucleotide metabolism via production of dUMP, the immediate precursor of thymidine nucleotides, and decreases the intracellular concentration of dUTP so that uracil cannot be incorporated into DNA.</text>
</comment>
<keyword evidence="3 5" id="KW-0378">Hydrolase</keyword>
<comment type="similarity">
    <text evidence="2 5">Belongs to the dUTPase family.</text>
</comment>
<dbReference type="SUPFAM" id="SSF51283">
    <property type="entry name" value="dUTPase-like"/>
    <property type="match status" value="1"/>
</dbReference>
<accession>A0ABN9DPZ3</accession>
<dbReference type="NCBIfam" id="TIGR00576">
    <property type="entry name" value="dut"/>
    <property type="match status" value="1"/>
</dbReference>
<sequence length="185" mass="19799">MHEKAKTPLRASPEAAGLDLYSIETMVIPPGKVRIISTGIGCQIPLGHYGQLATISSMAVRGAVVLGGVIDADYQGEIKVVIINLSTEAMILTAQDQVAQLLLISLYIANIKEGEAPTTLTVRGDQGFGSTNTVNVGAKIWVQGAFGPPEPAEVIAVGKDPTLLIMKPGREKWEYVPQEKCYLRE</sequence>
<comment type="caution">
    <text evidence="7">The sequence shown here is derived from an EMBL/GenBank/DDBJ whole genome shotgun (WGS) entry which is preliminary data.</text>
</comment>
<dbReference type="Pfam" id="PF00692">
    <property type="entry name" value="dUTPase"/>
    <property type="match status" value="1"/>
</dbReference>
<feature type="domain" description="dUTPase-like" evidence="6">
    <location>
        <begin position="4"/>
        <end position="131"/>
    </location>
</feature>
<dbReference type="InterPro" id="IPR029054">
    <property type="entry name" value="dUTPase-like"/>
</dbReference>
<comment type="pathway">
    <text evidence="1 5">Pyrimidine metabolism; dUMP biosynthesis; dUMP from dCTP (dUTP route): step 2/2.</text>
</comment>
<gene>
    <name evidence="7" type="ORF">SPARVUS_LOCUS7849664</name>
</gene>
<name>A0ABN9DPZ3_9NEOB</name>
<dbReference type="PANTHER" id="PTHR11241:SF0">
    <property type="entry name" value="DEOXYURIDINE 5'-TRIPHOSPHATE NUCLEOTIDOHYDROLASE"/>
    <property type="match status" value="1"/>
</dbReference>
<dbReference type="EMBL" id="CATNWA010014613">
    <property type="protein sequence ID" value="CAI9573945.1"/>
    <property type="molecule type" value="Genomic_DNA"/>
</dbReference>
<dbReference type="CDD" id="cd07557">
    <property type="entry name" value="trimeric_dUTPase"/>
    <property type="match status" value="1"/>
</dbReference>
<evidence type="ECO:0000256" key="1">
    <source>
        <dbReference type="ARBA" id="ARBA00005142"/>
    </source>
</evidence>
<keyword evidence="8" id="KW-1185">Reference proteome</keyword>
<evidence type="ECO:0000259" key="6">
    <source>
        <dbReference type="Pfam" id="PF00692"/>
    </source>
</evidence>
<dbReference type="Proteomes" id="UP001162483">
    <property type="component" value="Unassembled WGS sequence"/>
</dbReference>
<dbReference type="Gene3D" id="2.70.40.10">
    <property type="match status" value="1"/>
</dbReference>
<keyword evidence="5" id="KW-0460">Magnesium</keyword>
<evidence type="ECO:0000256" key="5">
    <source>
        <dbReference type="RuleBase" id="RU367024"/>
    </source>
</evidence>
<reference evidence="7" key="1">
    <citation type="submission" date="2023-05" db="EMBL/GenBank/DDBJ databases">
        <authorList>
            <person name="Stuckert A."/>
        </authorList>
    </citation>
    <scope>NUCLEOTIDE SEQUENCE</scope>
</reference>
<evidence type="ECO:0000256" key="4">
    <source>
        <dbReference type="ARBA" id="ARBA00023080"/>
    </source>
</evidence>
<dbReference type="InterPro" id="IPR008181">
    <property type="entry name" value="dUTPase"/>
</dbReference>
<dbReference type="InterPro" id="IPR033704">
    <property type="entry name" value="dUTPase_trimeric"/>
</dbReference>
<dbReference type="EC" id="3.6.1.23" evidence="5"/>
<evidence type="ECO:0000256" key="2">
    <source>
        <dbReference type="ARBA" id="ARBA00006581"/>
    </source>
</evidence>
<dbReference type="PANTHER" id="PTHR11241">
    <property type="entry name" value="DEOXYURIDINE 5'-TRIPHOSPHATE NUCLEOTIDOHYDROLASE"/>
    <property type="match status" value="1"/>
</dbReference>
<proteinExistence type="inferred from homology"/>
<organism evidence="7 8">
    <name type="scientific">Staurois parvus</name>
    <dbReference type="NCBI Taxonomy" id="386267"/>
    <lineage>
        <taxon>Eukaryota</taxon>
        <taxon>Metazoa</taxon>
        <taxon>Chordata</taxon>
        <taxon>Craniata</taxon>
        <taxon>Vertebrata</taxon>
        <taxon>Euteleostomi</taxon>
        <taxon>Amphibia</taxon>
        <taxon>Batrachia</taxon>
        <taxon>Anura</taxon>
        <taxon>Neobatrachia</taxon>
        <taxon>Ranoidea</taxon>
        <taxon>Ranidae</taxon>
        <taxon>Staurois</taxon>
    </lineage>
</organism>
<evidence type="ECO:0000313" key="7">
    <source>
        <dbReference type="EMBL" id="CAI9573945.1"/>
    </source>
</evidence>
<evidence type="ECO:0000313" key="8">
    <source>
        <dbReference type="Proteomes" id="UP001162483"/>
    </source>
</evidence>
<keyword evidence="5" id="KW-0479">Metal-binding</keyword>
<keyword evidence="4 5" id="KW-0546">Nucleotide metabolism</keyword>
<comment type="cofactor">
    <cofactor evidence="5">
        <name>Mg(2+)</name>
        <dbReference type="ChEBI" id="CHEBI:18420"/>
    </cofactor>
</comment>
<protein>
    <recommendedName>
        <fullName evidence="5">Deoxyuridine 5'-triphosphate nucleotidohydrolase</fullName>
        <shortName evidence="5">dUTPase</shortName>
        <ecNumber evidence="5">3.6.1.23</ecNumber>
    </recommendedName>
    <alternativeName>
        <fullName evidence="5">dUTP pyrophosphatase</fullName>
    </alternativeName>
</protein>
<dbReference type="InterPro" id="IPR036157">
    <property type="entry name" value="dUTPase-like_sf"/>
</dbReference>
<evidence type="ECO:0000256" key="3">
    <source>
        <dbReference type="ARBA" id="ARBA00022801"/>
    </source>
</evidence>
<comment type="catalytic activity">
    <reaction evidence="5">
        <text>dUTP + H2O = dUMP + diphosphate + H(+)</text>
        <dbReference type="Rhea" id="RHEA:10248"/>
        <dbReference type="ChEBI" id="CHEBI:15377"/>
        <dbReference type="ChEBI" id="CHEBI:15378"/>
        <dbReference type="ChEBI" id="CHEBI:33019"/>
        <dbReference type="ChEBI" id="CHEBI:61555"/>
        <dbReference type="ChEBI" id="CHEBI:246422"/>
        <dbReference type="EC" id="3.6.1.23"/>
    </reaction>
</comment>